<proteinExistence type="inferred from homology"/>
<dbReference type="PRINTS" id="PR00081">
    <property type="entry name" value="GDHRDH"/>
</dbReference>
<dbReference type="PRINTS" id="PR00080">
    <property type="entry name" value="SDRFAMILY"/>
</dbReference>
<organism evidence="4 5">
    <name type="scientific">Helicobacter ganmani</name>
    <dbReference type="NCBI Taxonomy" id="60246"/>
    <lineage>
        <taxon>Bacteria</taxon>
        <taxon>Pseudomonadati</taxon>
        <taxon>Campylobacterota</taxon>
        <taxon>Epsilonproteobacteria</taxon>
        <taxon>Campylobacterales</taxon>
        <taxon>Helicobacteraceae</taxon>
        <taxon>Helicobacter</taxon>
    </lineage>
</organism>
<dbReference type="PANTHER" id="PTHR42901">
    <property type="entry name" value="ALCOHOL DEHYDROGENASE"/>
    <property type="match status" value="1"/>
</dbReference>
<dbReference type="Gene3D" id="3.40.50.720">
    <property type="entry name" value="NAD(P)-binding Rossmann-like Domain"/>
    <property type="match status" value="1"/>
</dbReference>
<dbReference type="InterPro" id="IPR036291">
    <property type="entry name" value="NAD(P)-bd_dom_sf"/>
</dbReference>
<dbReference type="PROSITE" id="PS00061">
    <property type="entry name" value="ADH_SHORT"/>
    <property type="match status" value="1"/>
</dbReference>
<evidence type="ECO:0000313" key="5">
    <source>
        <dbReference type="Proteomes" id="UP000256650"/>
    </source>
</evidence>
<dbReference type="GeneID" id="82535111"/>
<dbReference type="EMBL" id="NXLS01000002">
    <property type="protein sequence ID" value="RDU63672.1"/>
    <property type="molecule type" value="Genomic_DNA"/>
</dbReference>
<evidence type="ECO:0000256" key="2">
    <source>
        <dbReference type="ARBA" id="ARBA00023002"/>
    </source>
</evidence>
<dbReference type="PANTHER" id="PTHR42901:SF1">
    <property type="entry name" value="ALCOHOL DEHYDROGENASE"/>
    <property type="match status" value="1"/>
</dbReference>
<dbReference type="OrthoDB" id="658698at2"/>
<dbReference type="FunFam" id="3.40.50.720:FF:000047">
    <property type="entry name" value="NADP-dependent L-serine/L-allo-threonine dehydrogenase"/>
    <property type="match status" value="1"/>
</dbReference>
<dbReference type="RefSeq" id="WP_115551003.1">
    <property type="nucleotide sequence ID" value="NZ_CAOOSM010000004.1"/>
</dbReference>
<dbReference type="Proteomes" id="UP000256650">
    <property type="component" value="Unassembled WGS sequence"/>
</dbReference>
<dbReference type="AlphaFoldDB" id="A0A3D8IET0"/>
<evidence type="ECO:0000256" key="3">
    <source>
        <dbReference type="RuleBase" id="RU000363"/>
    </source>
</evidence>
<reference evidence="4 5" key="1">
    <citation type="submission" date="2018-04" db="EMBL/GenBank/DDBJ databases">
        <title>Novel Campyloabacter and Helicobacter Species and Strains.</title>
        <authorList>
            <person name="Mannion A.J."/>
            <person name="Shen Z."/>
            <person name="Fox J.G."/>
        </authorList>
    </citation>
    <scope>NUCLEOTIDE SEQUENCE [LARGE SCALE GENOMIC DNA]</scope>
    <source>
        <strain evidence="4 5">MIT 99-5101</strain>
    </source>
</reference>
<keyword evidence="5" id="KW-1185">Reference proteome</keyword>
<dbReference type="GO" id="GO:0016616">
    <property type="term" value="F:oxidoreductase activity, acting on the CH-OH group of donors, NAD or NADP as acceptor"/>
    <property type="evidence" value="ECO:0007669"/>
    <property type="project" value="UniProtKB-ARBA"/>
</dbReference>
<dbReference type="InterPro" id="IPR002347">
    <property type="entry name" value="SDR_fam"/>
</dbReference>
<name>A0A3D8IET0_9HELI</name>
<comment type="caution">
    <text evidence="4">The sequence shown here is derived from an EMBL/GenBank/DDBJ whole genome shotgun (WGS) entry which is preliminary data.</text>
</comment>
<gene>
    <name evidence="4" type="ORF">CQA43_02280</name>
</gene>
<keyword evidence="2" id="KW-0560">Oxidoreductase</keyword>
<evidence type="ECO:0000256" key="1">
    <source>
        <dbReference type="ARBA" id="ARBA00006484"/>
    </source>
</evidence>
<dbReference type="SUPFAM" id="SSF51735">
    <property type="entry name" value="NAD(P)-binding Rossmann-fold domains"/>
    <property type="match status" value="1"/>
</dbReference>
<sequence>MNVLVTGASSGFGRAIAQEFGGKGHKVIALARRKEQLESLAQEIPHCIALPCDICDKDSLRQAIESLPQNFKEIDVLVNNAGLALGLTSADKCDFEDWERMIEVNVKALAFITRLILPQMVERKSGHIITIGSIAGSYPYPGGNVYGASKAFVRQFALGLRADLSGTNVRVSDIEPGLAGGSEFSLVRFKGDKSKADALYQGANALTPQDIAQAVYWVATLPKHINVNTLEIMPTSQSFSALNVHKE</sequence>
<dbReference type="InterPro" id="IPR020904">
    <property type="entry name" value="Sc_DH/Rdtase_CS"/>
</dbReference>
<dbReference type="Pfam" id="PF00106">
    <property type="entry name" value="adh_short"/>
    <property type="match status" value="1"/>
</dbReference>
<protein>
    <submittedName>
        <fullName evidence="4">NAD(P)-dependent oxidoreductase</fullName>
    </submittedName>
</protein>
<evidence type="ECO:0000313" key="4">
    <source>
        <dbReference type="EMBL" id="RDU63672.1"/>
    </source>
</evidence>
<accession>A0A3D8IET0</accession>
<comment type="similarity">
    <text evidence="1 3">Belongs to the short-chain dehydrogenases/reductases (SDR) family.</text>
</comment>